<dbReference type="InterPro" id="IPR003594">
    <property type="entry name" value="HATPase_dom"/>
</dbReference>
<dbReference type="PROSITE" id="PS50112">
    <property type="entry name" value="PAS"/>
    <property type="match status" value="2"/>
</dbReference>
<dbReference type="Gene3D" id="1.10.287.130">
    <property type="match status" value="1"/>
</dbReference>
<keyword evidence="13" id="KW-1185">Reference proteome</keyword>
<proteinExistence type="predicted"/>
<dbReference type="SMART" id="SM00091">
    <property type="entry name" value="PAS"/>
    <property type="match status" value="2"/>
</dbReference>
<comment type="caution">
    <text evidence="12">The sequence shown here is derived from an EMBL/GenBank/DDBJ whole genome shotgun (WGS) entry which is preliminary data.</text>
</comment>
<dbReference type="GO" id="GO:0016301">
    <property type="term" value="F:kinase activity"/>
    <property type="evidence" value="ECO:0007669"/>
    <property type="project" value="UniProtKB-KW"/>
</dbReference>
<evidence type="ECO:0000256" key="3">
    <source>
        <dbReference type="ARBA" id="ARBA00022553"/>
    </source>
</evidence>
<evidence type="ECO:0000313" key="13">
    <source>
        <dbReference type="Proteomes" id="UP001041814"/>
    </source>
</evidence>
<dbReference type="Pfam" id="PF02518">
    <property type="entry name" value="HATPase_c"/>
    <property type="match status" value="1"/>
</dbReference>
<dbReference type="InterPro" id="IPR003661">
    <property type="entry name" value="HisK_dim/P_dom"/>
</dbReference>
<dbReference type="CDD" id="cd00082">
    <property type="entry name" value="HisKA"/>
    <property type="match status" value="1"/>
</dbReference>
<dbReference type="CDD" id="cd00075">
    <property type="entry name" value="HATPase"/>
    <property type="match status" value="1"/>
</dbReference>
<dbReference type="SUPFAM" id="SSF55785">
    <property type="entry name" value="PYP-like sensor domain (PAS domain)"/>
    <property type="match status" value="2"/>
</dbReference>
<reference evidence="12" key="2">
    <citation type="journal article" date="2020" name="Microorganisms">
        <title>Osmotic Adaptation and Compatible Solute Biosynthesis of Phototrophic Bacteria as Revealed from Genome Analyses.</title>
        <authorList>
            <person name="Imhoff J.F."/>
            <person name="Rahn T."/>
            <person name="Kunzel S."/>
            <person name="Keller A."/>
            <person name="Neulinger S.C."/>
        </authorList>
    </citation>
    <scope>NUCLEOTIDE SEQUENCE</scope>
    <source>
        <strain evidence="12">IM 151</strain>
    </source>
</reference>
<dbReference type="InterPro" id="IPR050736">
    <property type="entry name" value="Sensor_HK_Regulatory"/>
</dbReference>
<dbReference type="Proteomes" id="UP001041814">
    <property type="component" value="Unassembled WGS sequence"/>
</dbReference>
<evidence type="ECO:0000256" key="6">
    <source>
        <dbReference type="ARBA" id="ARBA00023012"/>
    </source>
</evidence>
<dbReference type="InterPro" id="IPR013656">
    <property type="entry name" value="PAS_4"/>
</dbReference>
<evidence type="ECO:0000256" key="1">
    <source>
        <dbReference type="ARBA" id="ARBA00000085"/>
    </source>
</evidence>
<keyword evidence="5 12" id="KW-0418">Kinase</keyword>
<keyword evidence="4" id="KW-0808">Transferase</keyword>
<dbReference type="EC" id="2.7.13.3" evidence="2"/>
<dbReference type="PANTHER" id="PTHR43711:SF1">
    <property type="entry name" value="HISTIDINE KINASE 1"/>
    <property type="match status" value="1"/>
</dbReference>
<dbReference type="InterPro" id="IPR035965">
    <property type="entry name" value="PAS-like_dom_sf"/>
</dbReference>
<evidence type="ECO:0000256" key="5">
    <source>
        <dbReference type="ARBA" id="ARBA00022777"/>
    </source>
</evidence>
<dbReference type="SMART" id="SM00387">
    <property type="entry name" value="HATPase_c"/>
    <property type="match status" value="1"/>
</dbReference>
<evidence type="ECO:0000256" key="7">
    <source>
        <dbReference type="SAM" id="MobiDB-lite"/>
    </source>
</evidence>
<reference evidence="12" key="1">
    <citation type="submission" date="2017-08" db="EMBL/GenBank/DDBJ databases">
        <authorList>
            <person name="Imhoff J.F."/>
            <person name="Rahn T."/>
            <person name="Kuenzel S."/>
            <person name="Neulinger S.C."/>
        </authorList>
    </citation>
    <scope>NUCLEOTIDE SEQUENCE</scope>
    <source>
        <strain evidence="12">IM 151</strain>
    </source>
</reference>
<feature type="domain" description="PAS" evidence="10">
    <location>
        <begin position="331"/>
        <end position="387"/>
    </location>
</feature>
<keyword evidence="3" id="KW-0597">Phosphoprotein</keyword>
<keyword evidence="8" id="KW-0812">Transmembrane</keyword>
<dbReference type="InterPro" id="IPR000014">
    <property type="entry name" value="PAS"/>
</dbReference>
<dbReference type="PRINTS" id="PR00344">
    <property type="entry name" value="BCTRLSENSOR"/>
</dbReference>
<dbReference type="PROSITE" id="PS50109">
    <property type="entry name" value="HIS_KIN"/>
    <property type="match status" value="1"/>
</dbReference>
<sequence length="816" mass="87487">MDPHHPTERRRRRPRPLTARMVIAGGAALIGLLFAVVGASALYEYKEAREVQQERAALLARLLEEHATASLDSASAALATIAERAERMPADQLDELAPALARLVGAQPLFAAVALVDERDTVVAASTPQARGRRLDSTRLAARPGPGAETIGAPLTDATPLGVRARTIPMLHAVGPRADGRRLLLVALLDEHLLARHQRHAVGDPGTSAWLVLRDGQVLNATPDAQPGVGQRLEVPAPAGPLQQHEGSSASGGHVLAWHELGQRPALLVVVARDLEVALSGWRALLRWLVAAVAAAAAVIVAMTIVAERSVRARETARRQRDAAQQAVAQRERELSVIVKSVQELIFRTDAQGRLTFVNARWHAATGLAAAGLLGRTLASLVDEASRPAATALLAPGDGGTRAAQLMFGGTRSFDVAVSPLQEGGQLVGYAGSAVDVTARCAAERELQNQLALSALMLDTIPLPVALMDREARYVAVNRAWEQLAGAERQALIGKQVRDYLVPAEAEQHERHNRELLARGGVVRYEAEATTADGSRRTMAVTKAAVPGDDGRPRGLLATLDDITEFREADRTMREARDMAEEASRAKSEFIANISHELRTPLQAIIGFSELGMVRGRAQERLASMFGDIHAAGQRMLALVNDLLDVSKIESTVGTFHLERTDLRPLIREVVREIDPLLARRRLHLDLTLSDGPLVAKVDPLRFQQVVRNVLANAVRFSPDGAVITVGGDIDERHEIVVTVRDHGPGIPPAELEQIFEAFVQSSKTKDGSGGTGLGLAICRKILEAHGGRIQAENVAGGGSRFVIALPARGFADTLV</sequence>
<dbReference type="Pfam" id="PF08448">
    <property type="entry name" value="PAS_4"/>
    <property type="match status" value="2"/>
</dbReference>
<organism evidence="12 13">
    <name type="scientific">Rubrivivax gelatinosus</name>
    <name type="common">Rhodocyclus gelatinosus</name>
    <name type="synonym">Rhodopseudomonas gelatinosa</name>
    <dbReference type="NCBI Taxonomy" id="28068"/>
    <lineage>
        <taxon>Bacteria</taxon>
        <taxon>Pseudomonadati</taxon>
        <taxon>Pseudomonadota</taxon>
        <taxon>Betaproteobacteria</taxon>
        <taxon>Burkholderiales</taxon>
        <taxon>Sphaerotilaceae</taxon>
        <taxon>Rubrivivax</taxon>
    </lineage>
</organism>
<evidence type="ECO:0000259" key="11">
    <source>
        <dbReference type="PROSITE" id="PS50113"/>
    </source>
</evidence>
<evidence type="ECO:0000256" key="8">
    <source>
        <dbReference type="SAM" id="Phobius"/>
    </source>
</evidence>
<dbReference type="InterPro" id="IPR036097">
    <property type="entry name" value="HisK_dim/P_sf"/>
</dbReference>
<feature type="domain" description="PAS" evidence="10">
    <location>
        <begin position="457"/>
        <end position="520"/>
    </location>
</feature>
<dbReference type="InterPro" id="IPR000700">
    <property type="entry name" value="PAS-assoc_C"/>
</dbReference>
<dbReference type="Gene3D" id="3.30.450.20">
    <property type="entry name" value="PAS domain"/>
    <property type="match status" value="3"/>
</dbReference>
<evidence type="ECO:0000259" key="9">
    <source>
        <dbReference type="PROSITE" id="PS50109"/>
    </source>
</evidence>
<keyword evidence="8" id="KW-1133">Transmembrane helix</keyword>
<dbReference type="Pfam" id="PF00512">
    <property type="entry name" value="HisKA"/>
    <property type="match status" value="1"/>
</dbReference>
<protein>
    <recommendedName>
        <fullName evidence="2">histidine kinase</fullName>
        <ecNumber evidence="2">2.7.13.3</ecNumber>
    </recommendedName>
</protein>
<dbReference type="SMART" id="SM00388">
    <property type="entry name" value="HisKA"/>
    <property type="match status" value="1"/>
</dbReference>
<dbReference type="SUPFAM" id="SSF47384">
    <property type="entry name" value="Homodimeric domain of signal transducing histidine kinase"/>
    <property type="match status" value="1"/>
</dbReference>
<dbReference type="InterPro" id="IPR036890">
    <property type="entry name" value="HATPase_C_sf"/>
</dbReference>
<evidence type="ECO:0000256" key="4">
    <source>
        <dbReference type="ARBA" id="ARBA00022679"/>
    </source>
</evidence>
<dbReference type="NCBIfam" id="TIGR00229">
    <property type="entry name" value="sensory_box"/>
    <property type="match status" value="2"/>
</dbReference>
<name>A0ABS1DR98_RUBGE</name>
<dbReference type="PANTHER" id="PTHR43711">
    <property type="entry name" value="TWO-COMPONENT HISTIDINE KINASE"/>
    <property type="match status" value="1"/>
</dbReference>
<dbReference type="EMBL" id="NRRU01000009">
    <property type="protein sequence ID" value="MBK1711919.1"/>
    <property type="molecule type" value="Genomic_DNA"/>
</dbReference>
<evidence type="ECO:0000259" key="10">
    <source>
        <dbReference type="PROSITE" id="PS50112"/>
    </source>
</evidence>
<feature type="domain" description="PAC" evidence="11">
    <location>
        <begin position="523"/>
        <end position="575"/>
    </location>
</feature>
<dbReference type="PROSITE" id="PS50113">
    <property type="entry name" value="PAC"/>
    <property type="match status" value="1"/>
</dbReference>
<accession>A0ABS1DR98</accession>
<feature type="domain" description="Histidine kinase" evidence="9">
    <location>
        <begin position="593"/>
        <end position="810"/>
    </location>
</feature>
<dbReference type="Gene3D" id="3.30.565.10">
    <property type="entry name" value="Histidine kinase-like ATPase, C-terminal domain"/>
    <property type="match status" value="1"/>
</dbReference>
<feature type="region of interest" description="Disordered" evidence="7">
    <location>
        <begin position="223"/>
        <end position="250"/>
    </location>
</feature>
<dbReference type="InterPro" id="IPR004358">
    <property type="entry name" value="Sig_transdc_His_kin-like_C"/>
</dbReference>
<keyword evidence="8" id="KW-0472">Membrane</keyword>
<evidence type="ECO:0000313" key="12">
    <source>
        <dbReference type="EMBL" id="MBK1711919.1"/>
    </source>
</evidence>
<gene>
    <name evidence="12" type="ORF">CKO43_03885</name>
</gene>
<dbReference type="RefSeq" id="WP_200377893.1">
    <property type="nucleotide sequence ID" value="NZ_NRRU01000009.1"/>
</dbReference>
<dbReference type="CDD" id="cd00130">
    <property type="entry name" value="PAS"/>
    <property type="match status" value="1"/>
</dbReference>
<comment type="catalytic activity">
    <reaction evidence="1">
        <text>ATP + protein L-histidine = ADP + protein N-phospho-L-histidine.</text>
        <dbReference type="EC" id="2.7.13.3"/>
    </reaction>
</comment>
<keyword evidence="6" id="KW-0902">Two-component regulatory system</keyword>
<evidence type="ECO:0000256" key="2">
    <source>
        <dbReference type="ARBA" id="ARBA00012438"/>
    </source>
</evidence>
<feature type="transmembrane region" description="Helical" evidence="8">
    <location>
        <begin position="21"/>
        <end position="43"/>
    </location>
</feature>
<dbReference type="SUPFAM" id="SSF55874">
    <property type="entry name" value="ATPase domain of HSP90 chaperone/DNA topoisomerase II/histidine kinase"/>
    <property type="match status" value="1"/>
</dbReference>
<dbReference type="InterPro" id="IPR005467">
    <property type="entry name" value="His_kinase_dom"/>
</dbReference>